<dbReference type="InterPro" id="IPR001314">
    <property type="entry name" value="Peptidase_S1A"/>
</dbReference>
<name>A0ABM1E470_PRICU</name>
<dbReference type="Proteomes" id="UP000695022">
    <property type="component" value="Unplaced"/>
</dbReference>
<gene>
    <name evidence="10" type="primary">LOC106808682</name>
</gene>
<keyword evidence="4" id="KW-0378">Hydrolase</keyword>
<evidence type="ECO:0000256" key="2">
    <source>
        <dbReference type="ARBA" id="ARBA00022525"/>
    </source>
</evidence>
<feature type="signal peptide" evidence="7">
    <location>
        <begin position="1"/>
        <end position="23"/>
    </location>
</feature>
<organism evidence="9 10">
    <name type="scientific">Priapulus caudatus</name>
    <name type="common">Priapulid worm</name>
    <dbReference type="NCBI Taxonomy" id="37621"/>
    <lineage>
        <taxon>Eukaryota</taxon>
        <taxon>Metazoa</taxon>
        <taxon>Ecdysozoa</taxon>
        <taxon>Scalidophora</taxon>
        <taxon>Priapulida</taxon>
        <taxon>Priapulimorpha</taxon>
        <taxon>Priapulimorphida</taxon>
        <taxon>Priapulidae</taxon>
        <taxon>Priapulus</taxon>
    </lineage>
</organism>
<keyword evidence="9" id="KW-1185">Reference proteome</keyword>
<comment type="subcellular location">
    <subcellularLocation>
        <location evidence="1">Secreted</location>
    </subcellularLocation>
</comment>
<keyword evidence="7" id="KW-0732">Signal</keyword>
<dbReference type="InterPro" id="IPR043504">
    <property type="entry name" value="Peptidase_S1_PA_chymotrypsin"/>
</dbReference>
<keyword evidence="5" id="KW-0720">Serine protease</keyword>
<feature type="domain" description="Peptidase S1" evidence="8">
    <location>
        <begin position="37"/>
        <end position="235"/>
    </location>
</feature>
<dbReference type="PRINTS" id="PR00722">
    <property type="entry name" value="CHYMOTRYPSIN"/>
</dbReference>
<proteinExistence type="predicted"/>
<evidence type="ECO:0000256" key="6">
    <source>
        <dbReference type="ARBA" id="ARBA00023157"/>
    </source>
</evidence>
<dbReference type="PROSITE" id="PS00135">
    <property type="entry name" value="TRYPSIN_SER"/>
    <property type="match status" value="1"/>
</dbReference>
<feature type="chain" id="PRO_5045589190" evidence="7">
    <location>
        <begin position="24"/>
        <end position="238"/>
    </location>
</feature>
<dbReference type="PANTHER" id="PTHR24264:SF65">
    <property type="entry name" value="SRCR DOMAIN-CONTAINING PROTEIN"/>
    <property type="match status" value="1"/>
</dbReference>
<evidence type="ECO:0000313" key="9">
    <source>
        <dbReference type="Proteomes" id="UP000695022"/>
    </source>
</evidence>
<dbReference type="InterPro" id="IPR033116">
    <property type="entry name" value="TRYPSIN_SER"/>
</dbReference>
<evidence type="ECO:0000256" key="3">
    <source>
        <dbReference type="ARBA" id="ARBA00022670"/>
    </source>
</evidence>
<dbReference type="InterPro" id="IPR009003">
    <property type="entry name" value="Peptidase_S1_PA"/>
</dbReference>
<dbReference type="GeneID" id="106808682"/>
<keyword evidence="2" id="KW-0964">Secreted</keyword>
<reference evidence="10" key="1">
    <citation type="submission" date="2025-08" db="UniProtKB">
        <authorList>
            <consortium name="RefSeq"/>
        </authorList>
    </citation>
    <scope>IDENTIFICATION</scope>
</reference>
<dbReference type="RefSeq" id="XP_014666991.1">
    <property type="nucleotide sequence ID" value="XM_014811505.1"/>
</dbReference>
<protein>
    <submittedName>
        <fullName evidence="10">Trypsin-like</fullName>
    </submittedName>
</protein>
<dbReference type="SUPFAM" id="SSF50494">
    <property type="entry name" value="Trypsin-like serine proteases"/>
    <property type="match status" value="1"/>
</dbReference>
<dbReference type="SMART" id="SM00020">
    <property type="entry name" value="Tryp_SPc"/>
    <property type="match status" value="1"/>
</dbReference>
<dbReference type="InterPro" id="IPR050127">
    <property type="entry name" value="Serine_Proteases_S1"/>
</dbReference>
<keyword evidence="6" id="KW-1015">Disulfide bond</keyword>
<accession>A0ABM1E470</accession>
<evidence type="ECO:0000256" key="5">
    <source>
        <dbReference type="ARBA" id="ARBA00022825"/>
    </source>
</evidence>
<evidence type="ECO:0000256" key="1">
    <source>
        <dbReference type="ARBA" id="ARBA00004613"/>
    </source>
</evidence>
<dbReference type="InterPro" id="IPR001254">
    <property type="entry name" value="Trypsin_dom"/>
</dbReference>
<evidence type="ECO:0000313" key="10">
    <source>
        <dbReference type="RefSeq" id="XP_014666991.1"/>
    </source>
</evidence>
<dbReference type="PROSITE" id="PS50240">
    <property type="entry name" value="TRYPSIN_DOM"/>
    <property type="match status" value="1"/>
</dbReference>
<evidence type="ECO:0000256" key="7">
    <source>
        <dbReference type="SAM" id="SignalP"/>
    </source>
</evidence>
<dbReference type="Gene3D" id="2.40.10.10">
    <property type="entry name" value="Trypsin-like serine proteases"/>
    <property type="match status" value="2"/>
</dbReference>
<dbReference type="Pfam" id="PF00089">
    <property type="entry name" value="Trypsin"/>
    <property type="match status" value="1"/>
</dbReference>
<dbReference type="PANTHER" id="PTHR24264">
    <property type="entry name" value="TRYPSIN-RELATED"/>
    <property type="match status" value="1"/>
</dbReference>
<evidence type="ECO:0000259" key="8">
    <source>
        <dbReference type="PROSITE" id="PS50240"/>
    </source>
</evidence>
<evidence type="ECO:0000256" key="4">
    <source>
        <dbReference type="ARBA" id="ARBA00022801"/>
    </source>
</evidence>
<sequence>MRLYISFLLGVLVALQLWDTINGRRLPVRNHDFSHYIVGGTVVGAGARPYQVGLIRSGEMGEPFCGGSLIAADWVSSIVVHEDYRSANDIALVKLAEPAVLGPNVGLVQLAALDKTNVDALMGETCVVSGWGTTSYGGRQSDVLLEADVIGISQATCNAQYEYDGGIDAGMVCAAAPGKDSCQGDSGGPMVVVNDVGVPILEGVVSFGRGCAYPNYAGVYTRVSFYRDWVDSKIGSSP</sequence>
<keyword evidence="3" id="KW-0645">Protease</keyword>
<dbReference type="CDD" id="cd00190">
    <property type="entry name" value="Tryp_SPc"/>
    <property type="match status" value="1"/>
</dbReference>